<evidence type="ECO:0000259" key="1">
    <source>
        <dbReference type="Pfam" id="PF07727"/>
    </source>
</evidence>
<organism evidence="2 3">
    <name type="scientific">Tanacetum coccineum</name>
    <dbReference type="NCBI Taxonomy" id="301880"/>
    <lineage>
        <taxon>Eukaryota</taxon>
        <taxon>Viridiplantae</taxon>
        <taxon>Streptophyta</taxon>
        <taxon>Embryophyta</taxon>
        <taxon>Tracheophyta</taxon>
        <taxon>Spermatophyta</taxon>
        <taxon>Magnoliopsida</taxon>
        <taxon>eudicotyledons</taxon>
        <taxon>Gunneridae</taxon>
        <taxon>Pentapetalae</taxon>
        <taxon>asterids</taxon>
        <taxon>campanulids</taxon>
        <taxon>Asterales</taxon>
        <taxon>Asteraceae</taxon>
        <taxon>Asteroideae</taxon>
        <taxon>Anthemideae</taxon>
        <taxon>Anthemidinae</taxon>
        <taxon>Tanacetum</taxon>
    </lineage>
</organism>
<sequence length="436" mass="50319">MTEPSWIDAMQEIHKFERLQVWELVSRPDKVLLIKIKWIYKAKTGDISRVLKNMARLVAQGFRQEEGIDFEESFAPVARLEAILIFIVNATHKNMMIYQMDIKMAFLNGELKEEVYVSQPEGFVNQDNPSHVYKLKKALYGLKQALRAWYDMMSSFIISQHFSKGAVDPTLFTRQAGNDLLLVQIYVDDIIFASTNTAMCNEFANQMTTKLKMSMMGQMLFFLGLQISQSPRGIFINQSNMLSVGKQVDATLYRSIIGSLMYLTSSRPDLIYAVCLCARKIQFLDREARNEKHVSGNAKTSDRGRGRVKVVTRVVLDALALTPCYSAFLITADVPEVYMHQFWDSVYKHDTFYRFKMDKRKRFKLTLEIFRDIFKICPRVQGQDFDAIPTDEEILSFLRELGHSGELNSLNDVVVDQMHQPWRTFVALINRSLSGR</sequence>
<evidence type="ECO:0000313" key="2">
    <source>
        <dbReference type="EMBL" id="GJT32289.1"/>
    </source>
</evidence>
<dbReference type="SUPFAM" id="SSF56672">
    <property type="entry name" value="DNA/RNA polymerases"/>
    <property type="match status" value="1"/>
</dbReference>
<protein>
    <submittedName>
        <fullName evidence="2">Retrovirus-related pol polyprotein from transposon TNT 1-94</fullName>
    </submittedName>
</protein>
<dbReference type="Pfam" id="PF07727">
    <property type="entry name" value="RVT_2"/>
    <property type="match status" value="1"/>
</dbReference>
<dbReference type="InterPro" id="IPR043502">
    <property type="entry name" value="DNA/RNA_pol_sf"/>
</dbReference>
<dbReference type="EMBL" id="BQNB010014780">
    <property type="protein sequence ID" value="GJT32289.1"/>
    <property type="molecule type" value="Genomic_DNA"/>
</dbReference>
<evidence type="ECO:0000313" key="3">
    <source>
        <dbReference type="Proteomes" id="UP001151760"/>
    </source>
</evidence>
<keyword evidence="3" id="KW-1185">Reference proteome</keyword>
<gene>
    <name evidence="2" type="ORF">Tco_0922708</name>
</gene>
<accession>A0ABQ5D638</accession>
<dbReference type="PANTHER" id="PTHR11439:SF483">
    <property type="entry name" value="PEPTIDE SYNTHASE GLIP-LIKE, PUTATIVE (AFU_ORTHOLOGUE AFUA_3G12920)-RELATED"/>
    <property type="match status" value="1"/>
</dbReference>
<proteinExistence type="predicted"/>
<dbReference type="InterPro" id="IPR013103">
    <property type="entry name" value="RVT_2"/>
</dbReference>
<name>A0ABQ5D638_9ASTR</name>
<feature type="domain" description="Reverse transcriptase Ty1/copia-type" evidence="1">
    <location>
        <begin position="20"/>
        <end position="243"/>
    </location>
</feature>
<dbReference type="Proteomes" id="UP001151760">
    <property type="component" value="Unassembled WGS sequence"/>
</dbReference>
<reference evidence="2" key="1">
    <citation type="journal article" date="2022" name="Int. J. Mol. Sci.">
        <title>Draft Genome of Tanacetum Coccineum: Genomic Comparison of Closely Related Tanacetum-Family Plants.</title>
        <authorList>
            <person name="Yamashiro T."/>
            <person name="Shiraishi A."/>
            <person name="Nakayama K."/>
            <person name="Satake H."/>
        </authorList>
    </citation>
    <scope>NUCLEOTIDE SEQUENCE</scope>
</reference>
<reference evidence="2" key="2">
    <citation type="submission" date="2022-01" db="EMBL/GenBank/DDBJ databases">
        <authorList>
            <person name="Yamashiro T."/>
            <person name="Shiraishi A."/>
            <person name="Satake H."/>
            <person name="Nakayama K."/>
        </authorList>
    </citation>
    <scope>NUCLEOTIDE SEQUENCE</scope>
</reference>
<dbReference type="PANTHER" id="PTHR11439">
    <property type="entry name" value="GAG-POL-RELATED RETROTRANSPOSON"/>
    <property type="match status" value="1"/>
</dbReference>
<comment type="caution">
    <text evidence="2">The sequence shown here is derived from an EMBL/GenBank/DDBJ whole genome shotgun (WGS) entry which is preliminary data.</text>
</comment>